<evidence type="ECO:0000313" key="3">
    <source>
        <dbReference type="EMBL" id="RKN84758.1"/>
    </source>
</evidence>
<evidence type="ECO:0000256" key="1">
    <source>
        <dbReference type="SAM" id="MobiDB-lite"/>
    </source>
</evidence>
<evidence type="ECO:0000313" key="4">
    <source>
        <dbReference type="Proteomes" id="UP000282311"/>
    </source>
</evidence>
<dbReference type="AlphaFoldDB" id="A0A3B0CJ78"/>
<feature type="region of interest" description="Disordered" evidence="1">
    <location>
        <begin position="1"/>
        <end position="23"/>
    </location>
</feature>
<sequence>MDRRTNQDAAKRPSPESGLSGKRLTRRTLLASLGVAGAAAMLGTAGAAIRHSTIQSAPGGSAYSGNASLASPAAAAGLQSEMATAYPQVDFVRLLRDHNETASDLYAKVTGNRSLEVLVPFKGKRCAHYAFAKDPNDDFIKMLGGSVSLVEPVFERTVAIDYAAQTGTWVTGFPPNEYTTEIGATFSFTFDGTGFDFRHYTDNRGGVWEFGVDGQPLATVSTHIDAVPAGQVTAGIATRPVARGLSAGTHTVIATFRGADPDHAPSGGTARGWVRSAVHQTAKDDIYRTAYVYGSGVSLNPVKLFDVLHSWSNKEFALSITPAGSSLPSQFLPEHSNIGTVFAVAQRIYFDQTEITSWTAEPSLRPVKSVTIVQQLVGRHPADPANPLADISCVHTITARGVSVKAKITWLRDVLISTGYGMMFPVFGSFARTLVTGCGNSYNATATDGSTTDLTEGDQAESYAFIPRDGGTNGAPDTVVAMTIHDSARTLRMGQPGRRRSGSILWLQHRDTEMQKLYPHVFDNYTAAAGETYEAGGTFFIGELPLAGRFYG</sequence>
<feature type="compositionally biased region" description="Basic and acidic residues" evidence="1">
    <location>
        <begin position="1"/>
        <end position="14"/>
    </location>
</feature>
<dbReference type="OrthoDB" id="2311165at2"/>
<accession>A0A3B0CJ78</accession>
<evidence type="ECO:0000256" key="2">
    <source>
        <dbReference type="SAM" id="Phobius"/>
    </source>
</evidence>
<dbReference type="EMBL" id="RBAH01000007">
    <property type="protein sequence ID" value="RKN84758.1"/>
    <property type="molecule type" value="Genomic_DNA"/>
</dbReference>
<gene>
    <name evidence="3" type="ORF">D7M11_12270</name>
</gene>
<dbReference type="PROSITE" id="PS51318">
    <property type="entry name" value="TAT"/>
    <property type="match status" value="1"/>
</dbReference>
<keyword evidence="2" id="KW-1133">Transmembrane helix</keyword>
<dbReference type="RefSeq" id="WP_120747500.1">
    <property type="nucleotide sequence ID" value="NZ_RBAH01000007.1"/>
</dbReference>
<dbReference type="InterPro" id="IPR006311">
    <property type="entry name" value="TAT_signal"/>
</dbReference>
<feature type="transmembrane region" description="Helical" evidence="2">
    <location>
        <begin position="29"/>
        <end position="49"/>
    </location>
</feature>
<name>A0A3B0CJ78_9BACL</name>
<keyword evidence="2" id="KW-0472">Membrane</keyword>
<proteinExistence type="predicted"/>
<comment type="caution">
    <text evidence="3">The sequence shown here is derived from an EMBL/GenBank/DDBJ whole genome shotgun (WGS) entry which is preliminary data.</text>
</comment>
<dbReference type="Proteomes" id="UP000282311">
    <property type="component" value="Unassembled WGS sequence"/>
</dbReference>
<protein>
    <submittedName>
        <fullName evidence="3">Uncharacterized protein</fullName>
    </submittedName>
</protein>
<reference evidence="3 4" key="1">
    <citation type="journal article" date="2007" name="Int. J. Syst. Evol. Microbiol.">
        <title>Paenibacillus ginsengarvi sp. nov., isolated from soil from ginseng cultivation.</title>
        <authorList>
            <person name="Yoon M.H."/>
            <person name="Ten L.N."/>
            <person name="Im W.T."/>
        </authorList>
    </citation>
    <scope>NUCLEOTIDE SEQUENCE [LARGE SCALE GENOMIC DNA]</scope>
    <source>
        <strain evidence="3 4">KCTC 13059</strain>
    </source>
</reference>
<keyword evidence="2" id="KW-0812">Transmembrane</keyword>
<organism evidence="3 4">
    <name type="scientific">Paenibacillus ginsengarvi</name>
    <dbReference type="NCBI Taxonomy" id="400777"/>
    <lineage>
        <taxon>Bacteria</taxon>
        <taxon>Bacillati</taxon>
        <taxon>Bacillota</taxon>
        <taxon>Bacilli</taxon>
        <taxon>Bacillales</taxon>
        <taxon>Paenibacillaceae</taxon>
        <taxon>Paenibacillus</taxon>
    </lineage>
</organism>
<dbReference type="Gene3D" id="2.60.120.260">
    <property type="entry name" value="Galactose-binding domain-like"/>
    <property type="match status" value="1"/>
</dbReference>
<keyword evidence="4" id="KW-1185">Reference proteome</keyword>